<evidence type="ECO:0000256" key="2">
    <source>
        <dbReference type="ARBA" id="ARBA00022670"/>
    </source>
</evidence>
<evidence type="ECO:0000313" key="8">
    <source>
        <dbReference type="Proteomes" id="UP000681343"/>
    </source>
</evidence>
<feature type="compositionally biased region" description="Polar residues" evidence="5">
    <location>
        <begin position="138"/>
        <end position="155"/>
    </location>
</feature>
<organism evidence="7 8">
    <name type="scientific">Vescimonas fastidiosa</name>
    <dbReference type="NCBI Taxonomy" id="2714353"/>
    <lineage>
        <taxon>Bacteria</taxon>
        <taxon>Bacillati</taxon>
        <taxon>Bacillota</taxon>
        <taxon>Clostridia</taxon>
        <taxon>Eubacteriales</taxon>
        <taxon>Oscillospiraceae</taxon>
        <taxon>Vescimonas</taxon>
    </lineage>
</organism>
<keyword evidence="4" id="KW-0788">Thiol protease</keyword>
<dbReference type="Gene3D" id="3.90.1720.10">
    <property type="entry name" value="endopeptidase domain like (from Nostoc punctiforme)"/>
    <property type="match status" value="1"/>
</dbReference>
<name>A0A810Q0J6_9FIRM</name>
<feature type="compositionally biased region" description="Polar residues" evidence="5">
    <location>
        <begin position="90"/>
        <end position="99"/>
    </location>
</feature>
<dbReference type="PANTHER" id="PTHR47053:SF5">
    <property type="entry name" value="BIFUNCTIONAL MURAMIDASE_DL-ENDOPEPTIDASE CWLT"/>
    <property type="match status" value="1"/>
</dbReference>
<dbReference type="KEGG" id="vfa:MM35RIKEN_20090"/>
<evidence type="ECO:0000313" key="7">
    <source>
        <dbReference type="EMBL" id="BCK79817.1"/>
    </source>
</evidence>
<evidence type="ECO:0000256" key="1">
    <source>
        <dbReference type="ARBA" id="ARBA00007074"/>
    </source>
</evidence>
<dbReference type="InterPro" id="IPR038765">
    <property type="entry name" value="Papain-like_cys_pep_sf"/>
</dbReference>
<dbReference type="GO" id="GO:0008234">
    <property type="term" value="F:cysteine-type peptidase activity"/>
    <property type="evidence" value="ECO:0007669"/>
    <property type="project" value="UniProtKB-KW"/>
</dbReference>
<dbReference type="SUPFAM" id="SSF54001">
    <property type="entry name" value="Cysteine proteinases"/>
    <property type="match status" value="1"/>
</dbReference>
<reference evidence="7" key="1">
    <citation type="submission" date="2020-09" db="EMBL/GenBank/DDBJ databases">
        <title>New species isolated from human feces.</title>
        <authorList>
            <person name="Kitahara M."/>
            <person name="Shigeno Y."/>
            <person name="Shime M."/>
            <person name="Matsumoto Y."/>
            <person name="Nakamura S."/>
            <person name="Motooka D."/>
            <person name="Fukuoka S."/>
            <person name="Nishikawa H."/>
            <person name="Benno Y."/>
        </authorList>
    </citation>
    <scope>NUCLEOTIDE SEQUENCE</scope>
    <source>
        <strain evidence="7">MM35</strain>
        <plasmid evidence="7">pMM35_01</plasmid>
    </source>
</reference>
<evidence type="ECO:0000256" key="4">
    <source>
        <dbReference type="ARBA" id="ARBA00022807"/>
    </source>
</evidence>
<dbReference type="Pfam" id="PF00877">
    <property type="entry name" value="NLPC_P60"/>
    <property type="match status" value="1"/>
</dbReference>
<evidence type="ECO:0000259" key="6">
    <source>
        <dbReference type="PROSITE" id="PS51935"/>
    </source>
</evidence>
<geneLocation type="plasmid" evidence="7 8">
    <name>pMM35_01</name>
</geneLocation>
<protein>
    <submittedName>
        <fullName evidence="7">Conjugal transfer protein</fullName>
    </submittedName>
</protein>
<feature type="region of interest" description="Disordered" evidence="5">
    <location>
        <begin position="1"/>
        <end position="163"/>
    </location>
</feature>
<sequence>MKEQKPRYKLTQRMTRDGAVLDNQATGEEIHISGRDAEKQLSSNEQPVQMGKRDAPMNPAEDALKHRRQLRAQEQKEPEKEQSKPQQPSTEPFQPQGGSPVSHIPQDIPTSAVPGGTAEKLFDRAAAEHDAHKARQTARMSRNAAQQRYSASRLQFSEEERAAPELRKHIHRAEKAADKLDAAQAAIPKKRVLRKERVFDEASGTAKTKLRFDTVDKSPPKLKPNPLGRPLREVAVQAHGKIHEVEHENVGVESGHKAEELAEHGAGGAIRWERRHRKLKPYRAAEKAERKAVNANAEYLYQKALHDNPEMLSGNPLNRFFQKQRLKREYAKAARTAKAAGSTAQATAKSAEKTVEATATAAKKAAEKAKEAAEFVARHWKGVLVVLAGFLLIVMLIGGLQSCSALVGAAGGGVAASSYQSEDADILAAEAAYCALEAELQEYLDTYERTHDYDEYHYDLDEIKHDPYVLASILSALHDGAWTASEVQGTLQMLFEKQYILTETVVTEVRYRTVTRTDSEGNEYEVEVPYNYYICTVELENFDLSHIPVYIMGEETLSKYALYMSVLGNKPELFGDSEYIPKYITNRPEEYEIPPSAMEDETFAAVITEAEKYLGYPYVWGGSSPSTSFDCSGFVSWVLTNSGVCNTGRLGAQGLYNISTPVSNPQPGDLVFFVGTYDTPGVSHVGIYVGNSMMIHCGDPISYSNLNSSYWQVHFYAYARPPYN</sequence>
<dbReference type="GO" id="GO:0006508">
    <property type="term" value="P:proteolysis"/>
    <property type="evidence" value="ECO:0007669"/>
    <property type="project" value="UniProtKB-KW"/>
</dbReference>
<evidence type="ECO:0000256" key="5">
    <source>
        <dbReference type="SAM" id="MobiDB-lite"/>
    </source>
</evidence>
<keyword evidence="7" id="KW-0614">Plasmid</keyword>
<dbReference type="AlphaFoldDB" id="A0A810Q0J6"/>
<dbReference type="RefSeq" id="WP_408059063.1">
    <property type="nucleotide sequence ID" value="NZ_AP023416.1"/>
</dbReference>
<dbReference type="NCBIfam" id="NF045974">
    <property type="entry name" value="conju_CD1108"/>
    <property type="match status" value="1"/>
</dbReference>
<dbReference type="PROSITE" id="PS51935">
    <property type="entry name" value="NLPC_P60"/>
    <property type="match status" value="1"/>
</dbReference>
<dbReference type="EMBL" id="AP023416">
    <property type="protein sequence ID" value="BCK79817.1"/>
    <property type="molecule type" value="Genomic_DNA"/>
</dbReference>
<keyword evidence="8" id="KW-1185">Reference proteome</keyword>
<dbReference type="InterPro" id="IPR000064">
    <property type="entry name" value="NLP_P60_dom"/>
</dbReference>
<feature type="compositionally biased region" description="Basic and acidic residues" evidence="5">
    <location>
        <begin position="28"/>
        <end position="39"/>
    </location>
</feature>
<dbReference type="InterPro" id="IPR051202">
    <property type="entry name" value="Peptidase_C40"/>
</dbReference>
<proteinExistence type="inferred from homology"/>
<feature type="compositionally biased region" description="Basic and acidic residues" evidence="5">
    <location>
        <begin position="120"/>
        <end position="133"/>
    </location>
</feature>
<feature type="compositionally biased region" description="Basic and acidic residues" evidence="5">
    <location>
        <begin position="71"/>
        <end position="83"/>
    </location>
</feature>
<accession>A0A810Q0J6</accession>
<keyword evidence="3" id="KW-0378">Hydrolase</keyword>
<dbReference type="Proteomes" id="UP000681343">
    <property type="component" value="Plasmid pMM35_01"/>
</dbReference>
<dbReference type="PANTHER" id="PTHR47053">
    <property type="entry name" value="MUREIN DD-ENDOPEPTIDASE MEPH-RELATED"/>
    <property type="match status" value="1"/>
</dbReference>
<gene>
    <name evidence="7" type="ORF">MM35RIKEN_20090</name>
</gene>
<comment type="similarity">
    <text evidence="1">Belongs to the peptidase C40 family.</text>
</comment>
<keyword evidence="2" id="KW-0645">Protease</keyword>
<evidence type="ECO:0000256" key="3">
    <source>
        <dbReference type="ARBA" id="ARBA00022801"/>
    </source>
</evidence>
<feature type="domain" description="NlpC/P60" evidence="6">
    <location>
        <begin position="600"/>
        <end position="722"/>
    </location>
</feature>